<feature type="domain" description="GAF" evidence="2">
    <location>
        <begin position="22"/>
        <end position="182"/>
    </location>
</feature>
<dbReference type="Proteomes" id="UP000571017">
    <property type="component" value="Unassembled WGS sequence"/>
</dbReference>
<dbReference type="InterPro" id="IPR041522">
    <property type="entry name" value="CdaR_GGDEF"/>
</dbReference>
<dbReference type="InterPro" id="IPR003018">
    <property type="entry name" value="GAF"/>
</dbReference>
<name>A0A838CT80_9BACI</name>
<comment type="similarity">
    <text evidence="1">Belongs to the CdaR family.</text>
</comment>
<dbReference type="PANTHER" id="PTHR33744">
    <property type="entry name" value="CARBOHYDRATE DIACID REGULATOR"/>
    <property type="match status" value="1"/>
</dbReference>
<evidence type="ECO:0000256" key="1">
    <source>
        <dbReference type="ARBA" id="ARBA00006754"/>
    </source>
</evidence>
<dbReference type="PANTHER" id="PTHR33744:SF1">
    <property type="entry name" value="DNA-BINDING TRANSCRIPTIONAL ACTIVATOR ADER"/>
    <property type="match status" value="1"/>
</dbReference>
<dbReference type="InterPro" id="IPR029016">
    <property type="entry name" value="GAF-like_dom_sf"/>
</dbReference>
<dbReference type="EMBL" id="JACEFG010000002">
    <property type="protein sequence ID" value="MBA2174816.1"/>
    <property type="molecule type" value="Genomic_DNA"/>
</dbReference>
<keyword evidence="4" id="KW-1185">Reference proteome</keyword>
<dbReference type="Gene3D" id="1.10.10.2840">
    <property type="entry name" value="PucR C-terminal helix-turn-helix domain"/>
    <property type="match status" value="1"/>
</dbReference>
<dbReference type="InterPro" id="IPR051448">
    <property type="entry name" value="CdaR-like_regulators"/>
</dbReference>
<evidence type="ECO:0000313" key="4">
    <source>
        <dbReference type="Proteomes" id="UP000571017"/>
    </source>
</evidence>
<dbReference type="Pfam" id="PF13556">
    <property type="entry name" value="HTH_30"/>
    <property type="match status" value="1"/>
</dbReference>
<dbReference type="SUPFAM" id="SSF55781">
    <property type="entry name" value="GAF domain-like"/>
    <property type="match status" value="1"/>
</dbReference>
<accession>A0A838CT80</accession>
<organism evidence="3 4">
    <name type="scientific">Halobacillus locisalis</name>
    <dbReference type="NCBI Taxonomy" id="220753"/>
    <lineage>
        <taxon>Bacteria</taxon>
        <taxon>Bacillati</taxon>
        <taxon>Bacillota</taxon>
        <taxon>Bacilli</taxon>
        <taxon>Bacillales</taxon>
        <taxon>Bacillaceae</taxon>
        <taxon>Halobacillus</taxon>
    </lineage>
</organism>
<dbReference type="Pfam" id="PF17853">
    <property type="entry name" value="GGDEF_2"/>
    <property type="match status" value="1"/>
</dbReference>
<evidence type="ECO:0000313" key="3">
    <source>
        <dbReference type="EMBL" id="MBA2174816.1"/>
    </source>
</evidence>
<dbReference type="InterPro" id="IPR025736">
    <property type="entry name" value="PucR_C-HTH_dom"/>
</dbReference>
<dbReference type="InterPro" id="IPR042070">
    <property type="entry name" value="PucR_C-HTH_sf"/>
</dbReference>
<dbReference type="Gene3D" id="3.30.450.40">
    <property type="match status" value="1"/>
</dbReference>
<comment type="caution">
    <text evidence="3">The sequence shown here is derived from an EMBL/GenBank/DDBJ whole genome shotgun (WGS) entry which is preliminary data.</text>
</comment>
<dbReference type="Pfam" id="PF13185">
    <property type="entry name" value="GAF_2"/>
    <property type="match status" value="1"/>
</dbReference>
<sequence length="590" mass="67024">MNTEAKLRSLINSVQVMTSTLNLDEVLEYLIKEVLHVIDGSNASVLFLYDEKINRLYAKTAAGFDMKHLQYAFLKPGEGMSGKTFLSEKGQIFSTHTDTLEGMQDINPKTKEYYSKARGDLEYPASAICVPLKTKQGCIGVLTVDIYEENVTFTPQDLQLLETFATQAVIAIENATLFSRNERTQRVHEVLSEVSLSQGGLDKITKALASLVQSEVIVHNEFFDLLETSSDEATALGNVLTQEYYSKLKEAMTNGRGSTGIIQFDGQEERIYFFPVRTDDRSIGLISMYLNKDDVLDPLDQFAVEQTVTIFALEITRRERSSYHALTYSGYILDQLLNGKSDKLTLNEMIRTTSGMGEERKYLLVQLTIEEAGFSLKDISHKKEIITRIIRRKMEQLPFKPFILDQNLDIVFMFSYPKQTKETVAYERIRIAFAQIIEEVKQATELSLVAGIGRTVNKLDDVRTSANDASKCVDYLRTKQNKSSLLAYFELGFQRLFLKTEASELEGYVEETIGQLKRYDQENKASLLITLSVYLDLNKNMKETAESLFIHVNTVKYRLRLIREILGIEEIGGEAAFELQLAVNINRFLD</sequence>
<dbReference type="AlphaFoldDB" id="A0A838CT80"/>
<dbReference type="SMART" id="SM00065">
    <property type="entry name" value="GAF"/>
    <property type="match status" value="1"/>
</dbReference>
<evidence type="ECO:0000259" key="2">
    <source>
        <dbReference type="SMART" id="SM00065"/>
    </source>
</evidence>
<dbReference type="RefSeq" id="WP_181471875.1">
    <property type="nucleotide sequence ID" value="NZ_JACEFG010000002.1"/>
</dbReference>
<protein>
    <submittedName>
        <fullName evidence="3">Helix-turn-helix domain-containing protein</fullName>
    </submittedName>
</protein>
<gene>
    <name evidence="3" type="ORF">H0266_07920</name>
</gene>
<reference evidence="3 4" key="1">
    <citation type="journal article" date="2004" name="Extremophiles">
        <title>Halobacillus locisalis sp. nov., a halophilic bacterium isolated from a marine solar saltern of the Yellow Sea in Korea.</title>
        <authorList>
            <person name="Yoon J.H."/>
            <person name="Kang K.H."/>
            <person name="Oh T.K."/>
            <person name="Park Y.H."/>
        </authorList>
    </citation>
    <scope>NUCLEOTIDE SEQUENCE [LARGE SCALE GENOMIC DNA]</scope>
    <source>
        <strain evidence="3 4">KCTC 3788</strain>
    </source>
</reference>
<proteinExistence type="inferred from homology"/>